<keyword evidence="2" id="KW-1185">Reference proteome</keyword>
<dbReference type="RefSeq" id="WP_050021509.1">
    <property type="nucleotide sequence ID" value="NZ_CP050995.1"/>
</dbReference>
<sequence>MELRSDIEPDLKTAENRYPEILKLILDYTSHTDLAGDKNLITYQHLETALHQITQKDISRFSMEWWEEEGAEVLAFRIALPDPVKVNDLTSEELEEIIFRIESPVIINKNWEDQTFEEQFSLYLDDYYRKFLKLNGNPYG</sequence>
<dbReference type="Proteomes" id="UP000501570">
    <property type="component" value="Chromosome"/>
</dbReference>
<accession>A0ABX6KPR9</accession>
<organism evidence="1 2">
    <name type="scientific">Chryseobacterium gallinarum</name>
    <dbReference type="NCBI Taxonomy" id="1324352"/>
    <lineage>
        <taxon>Bacteria</taxon>
        <taxon>Pseudomonadati</taxon>
        <taxon>Bacteroidota</taxon>
        <taxon>Flavobacteriia</taxon>
        <taxon>Flavobacteriales</taxon>
        <taxon>Weeksellaceae</taxon>
        <taxon>Chryseobacterium group</taxon>
        <taxon>Chryseobacterium</taxon>
    </lineage>
</organism>
<evidence type="ECO:0000313" key="2">
    <source>
        <dbReference type="Proteomes" id="UP000501570"/>
    </source>
</evidence>
<evidence type="ECO:0000313" key="1">
    <source>
        <dbReference type="EMBL" id="QIY90621.1"/>
    </source>
</evidence>
<gene>
    <name evidence="1" type="ORF">FOB44_08055</name>
</gene>
<reference evidence="1 2" key="1">
    <citation type="submission" date="2019-09" db="EMBL/GenBank/DDBJ databases">
        <title>FDA dAtabase for Regulatory Grade micrObial Sequences (FDA-ARGOS): Supporting development and validation of Infectious Disease Dx tests.</title>
        <authorList>
            <person name="Sciortino C."/>
            <person name="Tallon L."/>
            <person name="Sadzewicz L."/>
            <person name="Vavikolanu K."/>
            <person name="Mehta A."/>
            <person name="Aluvathingal J."/>
            <person name="Nadendla S."/>
            <person name="Nandy P."/>
            <person name="Geyer C."/>
            <person name="Yan Y."/>
            <person name="Sichtig H."/>
        </authorList>
    </citation>
    <scope>NUCLEOTIDE SEQUENCE [LARGE SCALE GENOMIC DNA]</scope>
    <source>
        <strain evidence="1 2">FDAARGOS_636</strain>
    </source>
</reference>
<proteinExistence type="predicted"/>
<name>A0ABX6KPR9_CHRGL</name>
<dbReference type="EMBL" id="CP050995">
    <property type="protein sequence ID" value="QIY90621.1"/>
    <property type="molecule type" value="Genomic_DNA"/>
</dbReference>
<protein>
    <submittedName>
        <fullName evidence="1">Uncharacterized protein</fullName>
    </submittedName>
</protein>